<name>A0A085NQM6_9BILA</name>
<reference evidence="2" key="1">
    <citation type="journal article" date="2014" name="Nat. Genet.">
        <title>Genome and transcriptome of the porcine whipworm Trichuris suis.</title>
        <authorList>
            <person name="Jex A.R."/>
            <person name="Nejsum P."/>
            <person name="Schwarz E.M."/>
            <person name="Hu L."/>
            <person name="Young N.D."/>
            <person name="Hall R.S."/>
            <person name="Korhonen P.K."/>
            <person name="Liao S."/>
            <person name="Thamsborg S."/>
            <person name="Xia J."/>
            <person name="Xu P."/>
            <person name="Wang S."/>
            <person name="Scheerlinck J.P."/>
            <person name="Hofmann A."/>
            <person name="Sternberg P.W."/>
            <person name="Wang J."/>
            <person name="Gasser R.B."/>
        </authorList>
    </citation>
    <scope>NUCLEOTIDE SEQUENCE [LARGE SCALE GENOMIC DNA]</scope>
    <source>
        <strain evidence="2">DCEP-RM93F</strain>
    </source>
</reference>
<dbReference type="EMBL" id="KL367480">
    <property type="protein sequence ID" value="KFD71772.1"/>
    <property type="molecule type" value="Genomic_DNA"/>
</dbReference>
<feature type="signal peptide" evidence="1">
    <location>
        <begin position="1"/>
        <end position="25"/>
    </location>
</feature>
<sequence length="123" mass="13844">MPLVTSAVLLCDACWLLANVAPTLASTLCFSMAPNSILMQDNVIVYVWLIVLVDARQRNDEKIWLQEKRRVKVACVEVSETTERQHTVANSQAVCPIFLAAKAVTLIQRRLNEHTYLCTSRDV</sequence>
<proteinExistence type="predicted"/>
<accession>A0A085NQM6</accession>
<organism evidence="2">
    <name type="scientific">Trichuris suis</name>
    <name type="common">pig whipworm</name>
    <dbReference type="NCBI Taxonomy" id="68888"/>
    <lineage>
        <taxon>Eukaryota</taxon>
        <taxon>Metazoa</taxon>
        <taxon>Ecdysozoa</taxon>
        <taxon>Nematoda</taxon>
        <taxon>Enoplea</taxon>
        <taxon>Dorylaimia</taxon>
        <taxon>Trichinellida</taxon>
        <taxon>Trichuridae</taxon>
        <taxon>Trichuris</taxon>
    </lineage>
</organism>
<dbReference type="Proteomes" id="UP000030758">
    <property type="component" value="Unassembled WGS sequence"/>
</dbReference>
<feature type="chain" id="PRO_5001796138" description="Secreted protein" evidence="1">
    <location>
        <begin position="26"/>
        <end position="123"/>
    </location>
</feature>
<keyword evidence="1" id="KW-0732">Signal</keyword>
<evidence type="ECO:0000256" key="1">
    <source>
        <dbReference type="SAM" id="SignalP"/>
    </source>
</evidence>
<evidence type="ECO:0008006" key="3">
    <source>
        <dbReference type="Google" id="ProtNLM"/>
    </source>
</evidence>
<dbReference type="AlphaFoldDB" id="A0A085NQM6"/>
<gene>
    <name evidence="2" type="ORF">M514_13275</name>
</gene>
<protein>
    <recommendedName>
        <fullName evidence="3">Secreted protein</fullName>
    </recommendedName>
</protein>
<evidence type="ECO:0000313" key="2">
    <source>
        <dbReference type="EMBL" id="KFD71772.1"/>
    </source>
</evidence>